<dbReference type="Proteomes" id="UP000316095">
    <property type="component" value="Unassembled WGS sequence"/>
</dbReference>
<dbReference type="CDD" id="cd06850">
    <property type="entry name" value="biotinyl_domain"/>
    <property type="match status" value="1"/>
</dbReference>
<reference evidence="7 8" key="1">
    <citation type="submission" date="2019-02" db="EMBL/GenBank/DDBJ databases">
        <title>Deep-cultivation of Planctomycetes and their phenomic and genomic characterization uncovers novel biology.</title>
        <authorList>
            <person name="Wiegand S."/>
            <person name="Jogler M."/>
            <person name="Boedeker C."/>
            <person name="Pinto D."/>
            <person name="Vollmers J."/>
            <person name="Rivas-Marin E."/>
            <person name="Kohn T."/>
            <person name="Peeters S.H."/>
            <person name="Heuer A."/>
            <person name="Rast P."/>
            <person name="Oberbeckmann S."/>
            <person name="Bunk B."/>
            <person name="Jeske O."/>
            <person name="Meyerdierks A."/>
            <person name="Storesund J.E."/>
            <person name="Kallscheuer N."/>
            <person name="Luecker S."/>
            <person name="Lage O.M."/>
            <person name="Pohl T."/>
            <person name="Merkel B.J."/>
            <person name="Hornburger P."/>
            <person name="Mueller R.-W."/>
            <person name="Bruemmer F."/>
            <person name="Labrenz M."/>
            <person name="Spormann A.M."/>
            <person name="Op Den Camp H."/>
            <person name="Overmann J."/>
            <person name="Amann R."/>
            <person name="Jetten M.S.M."/>
            <person name="Mascher T."/>
            <person name="Medema M.H."/>
            <person name="Devos D.P."/>
            <person name="Kaster A.-K."/>
            <person name="Ovreas L."/>
            <person name="Rohde M."/>
            <person name="Galperin M.Y."/>
            <person name="Jogler C."/>
        </authorList>
    </citation>
    <scope>NUCLEOTIDE SEQUENCE [LARGE SCALE GENOMIC DNA]</scope>
    <source>
        <strain evidence="7 8">Pan54</strain>
    </source>
</reference>
<dbReference type="UniPathway" id="UPA00094"/>
<feature type="compositionally biased region" description="Low complexity" evidence="5">
    <location>
        <begin position="71"/>
        <end position="84"/>
    </location>
</feature>
<proteinExistence type="predicted"/>
<evidence type="ECO:0000256" key="5">
    <source>
        <dbReference type="SAM" id="MobiDB-lite"/>
    </source>
</evidence>
<protein>
    <recommendedName>
        <fullName evidence="2 4">Biotin carboxyl carrier protein of acetyl-CoA carboxylase</fullName>
    </recommendedName>
</protein>
<keyword evidence="4" id="KW-0276">Fatty acid metabolism</keyword>
<keyword evidence="3 4" id="KW-0092">Biotin</keyword>
<keyword evidence="8" id="KW-1185">Reference proteome</keyword>
<dbReference type="PROSITE" id="PS50968">
    <property type="entry name" value="BIOTINYL_LIPOYL"/>
    <property type="match status" value="1"/>
</dbReference>
<dbReference type="InterPro" id="IPR000089">
    <property type="entry name" value="Biotin_lipoyl"/>
</dbReference>
<dbReference type="PANTHER" id="PTHR45266">
    <property type="entry name" value="OXALOACETATE DECARBOXYLASE ALPHA CHAIN"/>
    <property type="match status" value="1"/>
</dbReference>
<accession>A0A5C5X8P5</accession>
<name>A0A5C5X8P5_9PLAN</name>
<dbReference type="AlphaFoldDB" id="A0A5C5X8P5"/>
<gene>
    <name evidence="7" type="primary">accB_1</name>
    <name evidence="7" type="ORF">Pan54_00770</name>
</gene>
<dbReference type="PRINTS" id="PR01071">
    <property type="entry name" value="ACOABIOTINCC"/>
</dbReference>
<evidence type="ECO:0000256" key="3">
    <source>
        <dbReference type="ARBA" id="ARBA00023267"/>
    </source>
</evidence>
<comment type="pathway">
    <text evidence="4">Lipid metabolism; fatty acid biosynthesis.</text>
</comment>
<dbReference type="Gene3D" id="2.40.50.100">
    <property type="match status" value="1"/>
</dbReference>
<dbReference type="RefSeq" id="WP_146501526.1">
    <property type="nucleotide sequence ID" value="NZ_SJPG01000001.1"/>
</dbReference>
<dbReference type="NCBIfam" id="TIGR00531">
    <property type="entry name" value="BCCP"/>
    <property type="match status" value="1"/>
</dbReference>
<dbReference type="GO" id="GO:0003989">
    <property type="term" value="F:acetyl-CoA carboxylase activity"/>
    <property type="evidence" value="ECO:0007669"/>
    <property type="project" value="InterPro"/>
</dbReference>
<dbReference type="OrthoDB" id="9811735at2"/>
<evidence type="ECO:0000313" key="7">
    <source>
        <dbReference type="EMBL" id="TWT59376.1"/>
    </source>
</evidence>
<evidence type="ECO:0000256" key="4">
    <source>
        <dbReference type="RuleBase" id="RU364072"/>
    </source>
</evidence>
<evidence type="ECO:0000313" key="8">
    <source>
        <dbReference type="Proteomes" id="UP000316095"/>
    </source>
</evidence>
<evidence type="ECO:0000256" key="1">
    <source>
        <dbReference type="ARBA" id="ARBA00003761"/>
    </source>
</evidence>
<evidence type="ECO:0000259" key="6">
    <source>
        <dbReference type="PROSITE" id="PS50968"/>
    </source>
</evidence>
<comment type="function">
    <text evidence="1 4">This protein is a component of the acetyl coenzyme A carboxylase complex; first, biotin carboxylase catalyzes the carboxylation of the carrier protein and then the transcarboxylase transfers the carboxyl group to form malonyl-CoA.</text>
</comment>
<keyword evidence="4" id="KW-0443">Lipid metabolism</keyword>
<dbReference type="GO" id="GO:0009317">
    <property type="term" value="C:acetyl-CoA carboxylase complex"/>
    <property type="evidence" value="ECO:0007669"/>
    <property type="project" value="InterPro"/>
</dbReference>
<feature type="domain" description="Lipoyl-binding" evidence="6">
    <location>
        <begin position="96"/>
        <end position="172"/>
    </location>
</feature>
<evidence type="ECO:0000256" key="2">
    <source>
        <dbReference type="ARBA" id="ARBA00017562"/>
    </source>
</evidence>
<dbReference type="InterPro" id="IPR011053">
    <property type="entry name" value="Single_hybrid_motif"/>
</dbReference>
<dbReference type="GO" id="GO:0006633">
    <property type="term" value="P:fatty acid biosynthetic process"/>
    <property type="evidence" value="ECO:0007669"/>
    <property type="project" value="UniProtKB-UniPathway"/>
</dbReference>
<dbReference type="PANTHER" id="PTHR45266:SF3">
    <property type="entry name" value="OXALOACETATE DECARBOXYLASE ALPHA CHAIN"/>
    <property type="match status" value="1"/>
</dbReference>
<dbReference type="EMBL" id="SJPG01000001">
    <property type="protein sequence ID" value="TWT59376.1"/>
    <property type="molecule type" value="Genomic_DNA"/>
</dbReference>
<feature type="region of interest" description="Disordered" evidence="5">
    <location>
        <begin position="71"/>
        <end position="90"/>
    </location>
</feature>
<dbReference type="SUPFAM" id="SSF51230">
    <property type="entry name" value="Single hybrid motif"/>
    <property type="match status" value="1"/>
</dbReference>
<keyword evidence="4" id="KW-0275">Fatty acid biosynthesis</keyword>
<dbReference type="Pfam" id="PF00364">
    <property type="entry name" value="Biotin_lipoyl"/>
    <property type="match status" value="1"/>
</dbReference>
<dbReference type="InterPro" id="IPR001249">
    <property type="entry name" value="AcCoA_biotinCC"/>
</dbReference>
<sequence length="174" mass="18406">MNDKSKPKPDSTHGPIDLAQLKELMEMMEAHDVTEVNLRNGDEQWRLRRGPQVTAMPMQAMPTAMPPMAAPVAAPAQASSAPAASGDTAAPVDDGLIEIKSPTVGTFYSSPSPEDPAFVKVGSQVSAESIVCLVEAMKVFNQIPAECSGTVEKILAKDGDAVDFGQALFKVKPN</sequence>
<comment type="caution">
    <text evidence="7">The sequence shown here is derived from an EMBL/GenBank/DDBJ whole genome shotgun (WGS) entry which is preliminary data.</text>
</comment>
<dbReference type="InterPro" id="IPR050709">
    <property type="entry name" value="Biotin_Carboxyl_Carrier/Decarb"/>
</dbReference>
<keyword evidence="4" id="KW-0444">Lipid biosynthesis</keyword>
<organism evidence="7 8">
    <name type="scientific">Rubinisphaera italica</name>
    <dbReference type="NCBI Taxonomy" id="2527969"/>
    <lineage>
        <taxon>Bacteria</taxon>
        <taxon>Pseudomonadati</taxon>
        <taxon>Planctomycetota</taxon>
        <taxon>Planctomycetia</taxon>
        <taxon>Planctomycetales</taxon>
        <taxon>Planctomycetaceae</taxon>
        <taxon>Rubinisphaera</taxon>
    </lineage>
</organism>